<evidence type="ECO:0000313" key="4">
    <source>
        <dbReference type="EMBL" id="KAL2534541.1"/>
    </source>
</evidence>
<dbReference type="Proteomes" id="UP001604336">
    <property type="component" value="Unassembled WGS sequence"/>
</dbReference>
<dbReference type="SMART" id="SM00398">
    <property type="entry name" value="HMG"/>
    <property type="match status" value="1"/>
</dbReference>
<dbReference type="InterPro" id="IPR036910">
    <property type="entry name" value="HMG_box_dom_sf"/>
</dbReference>
<accession>A0ABD1VB22</accession>
<proteinExistence type="predicted"/>
<keyword evidence="1" id="KW-0539">Nucleus</keyword>
<gene>
    <name evidence="4" type="ORF">Adt_07892</name>
</gene>
<dbReference type="Pfam" id="PF00505">
    <property type="entry name" value="HMG_box"/>
    <property type="match status" value="1"/>
</dbReference>
<keyword evidence="1" id="KW-0238">DNA-binding</keyword>
<keyword evidence="5" id="KW-1185">Reference proteome</keyword>
<dbReference type="EMBL" id="JBFOLK010000002">
    <property type="protein sequence ID" value="KAL2534541.1"/>
    <property type="molecule type" value="Genomic_DNA"/>
</dbReference>
<evidence type="ECO:0000259" key="3">
    <source>
        <dbReference type="PROSITE" id="PS50118"/>
    </source>
</evidence>
<protein>
    <submittedName>
        <fullName evidence="4">High mobility group B protein 7</fullName>
    </submittedName>
</protein>
<evidence type="ECO:0000313" key="5">
    <source>
        <dbReference type="Proteomes" id="UP001604336"/>
    </source>
</evidence>
<feature type="region of interest" description="Disordered" evidence="2">
    <location>
        <begin position="1"/>
        <end position="39"/>
    </location>
</feature>
<feature type="compositionally biased region" description="Basic and acidic residues" evidence="2">
    <location>
        <begin position="85"/>
        <end position="99"/>
    </location>
</feature>
<feature type="DNA-binding region" description="HMG box" evidence="1">
    <location>
        <begin position="111"/>
        <end position="180"/>
    </location>
</feature>
<dbReference type="AlphaFoldDB" id="A0ABD1VB22"/>
<name>A0ABD1VB22_9LAMI</name>
<dbReference type="SUPFAM" id="SSF47095">
    <property type="entry name" value="HMG-box"/>
    <property type="match status" value="1"/>
</dbReference>
<evidence type="ECO:0000256" key="1">
    <source>
        <dbReference type="PROSITE-ProRule" id="PRU00267"/>
    </source>
</evidence>
<sequence length="204" mass="22649">MAGSGAPKSSNPPRGRKRVEADSSTSSASTTLKRAKDGSAFAKCDDCNKDVPVALISFHDCSLHAKIRMHLGSEDVEMPIAVKKNPAEKKKAKSTEPKAKKEKKPKNPNAPKRPPTAFFLFLDDFRKTYKAANPNCKSVSEVAKEGGEKWKSMTTEEKKLYADRAIELKAEYLKALKSNEEENEQDEDDTTEKEAKEEVEVDDE</sequence>
<feature type="region of interest" description="Disordered" evidence="2">
    <location>
        <begin position="177"/>
        <end position="204"/>
    </location>
</feature>
<dbReference type="Gene3D" id="1.10.30.10">
    <property type="entry name" value="High mobility group box domain"/>
    <property type="match status" value="1"/>
</dbReference>
<organism evidence="4 5">
    <name type="scientific">Abeliophyllum distichum</name>
    <dbReference type="NCBI Taxonomy" id="126358"/>
    <lineage>
        <taxon>Eukaryota</taxon>
        <taxon>Viridiplantae</taxon>
        <taxon>Streptophyta</taxon>
        <taxon>Embryophyta</taxon>
        <taxon>Tracheophyta</taxon>
        <taxon>Spermatophyta</taxon>
        <taxon>Magnoliopsida</taxon>
        <taxon>eudicotyledons</taxon>
        <taxon>Gunneridae</taxon>
        <taxon>Pentapetalae</taxon>
        <taxon>asterids</taxon>
        <taxon>lamiids</taxon>
        <taxon>Lamiales</taxon>
        <taxon>Oleaceae</taxon>
        <taxon>Forsythieae</taxon>
        <taxon>Abeliophyllum</taxon>
    </lineage>
</organism>
<dbReference type="GO" id="GO:0005634">
    <property type="term" value="C:nucleus"/>
    <property type="evidence" value="ECO:0007669"/>
    <property type="project" value="UniProtKB-UniRule"/>
</dbReference>
<dbReference type="GO" id="GO:0003677">
    <property type="term" value="F:DNA binding"/>
    <property type="evidence" value="ECO:0007669"/>
    <property type="project" value="UniProtKB-UniRule"/>
</dbReference>
<dbReference type="PANTHER" id="PTHR47658">
    <property type="entry name" value="HIGH MOBILITY GROUP B PROTEIN 12-RELATED"/>
    <property type="match status" value="1"/>
</dbReference>
<dbReference type="PROSITE" id="PS50118">
    <property type="entry name" value="HMG_BOX_2"/>
    <property type="match status" value="1"/>
</dbReference>
<dbReference type="CDD" id="cd22005">
    <property type="entry name" value="HMG-box_AtHMGB1-like"/>
    <property type="match status" value="1"/>
</dbReference>
<feature type="domain" description="HMG box" evidence="3">
    <location>
        <begin position="111"/>
        <end position="180"/>
    </location>
</feature>
<dbReference type="InterPro" id="IPR009071">
    <property type="entry name" value="HMG_box_dom"/>
</dbReference>
<reference evidence="5" key="1">
    <citation type="submission" date="2024-07" db="EMBL/GenBank/DDBJ databases">
        <title>Two chromosome-level genome assemblies of Korean endemic species Abeliophyllum distichum and Forsythia ovata (Oleaceae).</title>
        <authorList>
            <person name="Jang H."/>
        </authorList>
    </citation>
    <scope>NUCLEOTIDE SEQUENCE [LARGE SCALE GENOMIC DNA]</scope>
</reference>
<evidence type="ECO:0000256" key="2">
    <source>
        <dbReference type="SAM" id="MobiDB-lite"/>
    </source>
</evidence>
<feature type="compositionally biased region" description="Acidic residues" evidence="2">
    <location>
        <begin position="181"/>
        <end position="191"/>
    </location>
</feature>
<feature type="region of interest" description="Disordered" evidence="2">
    <location>
        <begin position="77"/>
        <end position="116"/>
    </location>
</feature>
<comment type="caution">
    <text evidence="4">The sequence shown here is derived from an EMBL/GenBank/DDBJ whole genome shotgun (WGS) entry which is preliminary data.</text>
</comment>
<dbReference type="PANTHER" id="PTHR47658:SF1">
    <property type="entry name" value="MEIOSIS INITIATOR PROTEIN"/>
    <property type="match status" value="1"/>
</dbReference>